<feature type="domain" description="Rho-GAP" evidence="4">
    <location>
        <begin position="214"/>
        <end position="405"/>
    </location>
</feature>
<dbReference type="EMBL" id="WJQU01000003">
    <property type="protein sequence ID" value="KAJ6639696.1"/>
    <property type="molecule type" value="Genomic_DNA"/>
</dbReference>
<dbReference type="FunFam" id="1.10.555.10:FF:000058">
    <property type="entry name" value="GTPase-activating protein pac-1"/>
    <property type="match status" value="1"/>
</dbReference>
<dbReference type="Proteomes" id="UP001151699">
    <property type="component" value="Chromosome X"/>
</dbReference>
<dbReference type="OrthoDB" id="6281275at2759"/>
<name>A0A9Q0MX85_9DIPT</name>
<dbReference type="SUPFAM" id="SSF48350">
    <property type="entry name" value="GTPase activation domain, GAP"/>
    <property type="match status" value="1"/>
</dbReference>
<feature type="region of interest" description="Disordered" evidence="2">
    <location>
        <begin position="465"/>
        <end position="534"/>
    </location>
</feature>
<dbReference type="Gene3D" id="2.30.29.30">
    <property type="entry name" value="Pleckstrin-homology domain (PH domain)/Phosphotyrosine-binding domain (PTB)"/>
    <property type="match status" value="1"/>
</dbReference>
<dbReference type="Pfam" id="PF00620">
    <property type="entry name" value="RhoGAP"/>
    <property type="match status" value="1"/>
</dbReference>
<feature type="compositionally biased region" description="Low complexity" evidence="2">
    <location>
        <begin position="472"/>
        <end position="488"/>
    </location>
</feature>
<proteinExistence type="predicted"/>
<dbReference type="PANTHER" id="PTHR23176:SF133">
    <property type="entry name" value="GTPASE-ACTIVATING PROTEIN PAC-1"/>
    <property type="match status" value="1"/>
</dbReference>
<organism evidence="5 6">
    <name type="scientific">Pseudolycoriella hygida</name>
    <dbReference type="NCBI Taxonomy" id="35572"/>
    <lineage>
        <taxon>Eukaryota</taxon>
        <taxon>Metazoa</taxon>
        <taxon>Ecdysozoa</taxon>
        <taxon>Arthropoda</taxon>
        <taxon>Hexapoda</taxon>
        <taxon>Insecta</taxon>
        <taxon>Pterygota</taxon>
        <taxon>Neoptera</taxon>
        <taxon>Endopterygota</taxon>
        <taxon>Diptera</taxon>
        <taxon>Nematocera</taxon>
        <taxon>Sciaroidea</taxon>
        <taxon>Sciaridae</taxon>
        <taxon>Pseudolycoriella</taxon>
    </lineage>
</organism>
<sequence>MCHPIGYADILGMGFSPEPSGIIDLRSFHVTEGNYTKRKHVFKLTTVPIPSSPLQSPSSTMVAGTELLIQADSHQDMKLWMESLRKASCVDSSKSLEYLSELGSQTAEPQRIAATTTIQTQPPADEQQQSNASVRKYLGSRSPSGQSPVTKSRKTPQNVNVSASTKESSDREIGSPKSRTWKGLVARQFRKIQGQPSSPNSNYVVLPEGASIGVPLAQCPMSDDNEYVPLVVTRCTHIVETKGLSIVGIYRIPGNTAAISALTDQVNRGFDEQTLNDPKWDDVNVVSSLLKLFIRSLPDALLPNDMYCQFIEVDKETGQERLIELKSLLERLPSYSYETLKHLMRHLSRVSRNCHLNLMEPKNLAIIFGPSVVRTSNETLETVVKDMKHQCRIVEALVSHYEFFFENGPTPLLAEAPEYASVSPPELQTNMLLDNVSKIETLKDRDSARFVTKFVQAATNRKTRKTSHRKCTLSSTTPDTLSLDSSTSAESKDQKTTFISEKTSHQIRRASANDDAIKSRLSEDESNDSAFADNGSMSLTTVTLALDDKLRSLRNSSFDSSEKDLDLDTSIDSTINHQPLTLGENIPFADESPERPLIQSHALSSSQSHSSQENVKGTTSVSSDDTDASTTSNPMETFPSSVRIDRDMIREMNRILTTLERKATKLNRSLSLNYKKGECCCNNNYRQCNRLPLTKDEKTDKNINKKRQIQDGKSRRYTNRSIKRRHTVGGTHDYDVNKSGQNVRCRQGHMGGEQIGQRASSPDLLKDSHIEKVICLNEN</sequence>
<dbReference type="GO" id="GO:0007165">
    <property type="term" value="P:signal transduction"/>
    <property type="evidence" value="ECO:0007669"/>
    <property type="project" value="InterPro"/>
</dbReference>
<dbReference type="SUPFAM" id="SSF50729">
    <property type="entry name" value="PH domain-like"/>
    <property type="match status" value="1"/>
</dbReference>
<dbReference type="InterPro" id="IPR008936">
    <property type="entry name" value="Rho_GTPase_activation_prot"/>
</dbReference>
<dbReference type="InterPro" id="IPR001849">
    <property type="entry name" value="PH_domain"/>
</dbReference>
<keyword evidence="1" id="KW-0343">GTPase activation</keyword>
<dbReference type="InterPro" id="IPR050729">
    <property type="entry name" value="Rho-GAP"/>
</dbReference>
<dbReference type="GO" id="GO:0005737">
    <property type="term" value="C:cytoplasm"/>
    <property type="evidence" value="ECO:0007669"/>
    <property type="project" value="TreeGrafter"/>
</dbReference>
<evidence type="ECO:0000256" key="2">
    <source>
        <dbReference type="SAM" id="MobiDB-lite"/>
    </source>
</evidence>
<feature type="compositionally biased region" description="Low complexity" evidence="2">
    <location>
        <begin position="599"/>
        <end position="632"/>
    </location>
</feature>
<accession>A0A9Q0MX85</accession>
<gene>
    <name evidence="5" type="ORF">Bhyg_12443</name>
</gene>
<dbReference type="PANTHER" id="PTHR23176">
    <property type="entry name" value="RHO/RAC/CDC GTPASE-ACTIVATING PROTEIN"/>
    <property type="match status" value="1"/>
</dbReference>
<protein>
    <submittedName>
        <fullName evidence="5">Rho GTPase-activating protein 21-A</fullName>
    </submittedName>
</protein>
<dbReference type="Gene3D" id="1.10.555.10">
    <property type="entry name" value="Rho GTPase activation protein"/>
    <property type="match status" value="1"/>
</dbReference>
<evidence type="ECO:0000259" key="3">
    <source>
        <dbReference type="PROSITE" id="PS50003"/>
    </source>
</evidence>
<dbReference type="InterPro" id="IPR011993">
    <property type="entry name" value="PH-like_dom_sf"/>
</dbReference>
<dbReference type="Pfam" id="PF00169">
    <property type="entry name" value="PH"/>
    <property type="match status" value="1"/>
</dbReference>
<dbReference type="PROSITE" id="PS50238">
    <property type="entry name" value="RHOGAP"/>
    <property type="match status" value="1"/>
</dbReference>
<dbReference type="GO" id="GO:0005096">
    <property type="term" value="F:GTPase activator activity"/>
    <property type="evidence" value="ECO:0007669"/>
    <property type="project" value="UniProtKB-KW"/>
</dbReference>
<feature type="region of interest" description="Disordered" evidence="2">
    <location>
        <begin position="582"/>
        <end position="645"/>
    </location>
</feature>
<feature type="domain" description="PH" evidence="3">
    <location>
        <begin position="1"/>
        <end position="89"/>
    </location>
</feature>
<dbReference type="AlphaFoldDB" id="A0A9Q0MX85"/>
<evidence type="ECO:0000259" key="4">
    <source>
        <dbReference type="PROSITE" id="PS50238"/>
    </source>
</evidence>
<evidence type="ECO:0000313" key="6">
    <source>
        <dbReference type="Proteomes" id="UP001151699"/>
    </source>
</evidence>
<reference evidence="5" key="1">
    <citation type="submission" date="2022-07" db="EMBL/GenBank/DDBJ databases">
        <authorList>
            <person name="Trinca V."/>
            <person name="Uliana J.V.C."/>
            <person name="Torres T.T."/>
            <person name="Ward R.J."/>
            <person name="Monesi N."/>
        </authorList>
    </citation>
    <scope>NUCLEOTIDE SEQUENCE</scope>
    <source>
        <strain evidence="5">HSMRA1968</strain>
        <tissue evidence="5">Whole embryos</tissue>
    </source>
</reference>
<dbReference type="PROSITE" id="PS50003">
    <property type="entry name" value="PH_DOMAIN"/>
    <property type="match status" value="1"/>
</dbReference>
<feature type="compositionally biased region" description="Basic and acidic residues" evidence="2">
    <location>
        <begin position="511"/>
        <end position="523"/>
    </location>
</feature>
<comment type="caution">
    <text evidence="5">The sequence shown here is derived from an EMBL/GenBank/DDBJ whole genome shotgun (WGS) entry which is preliminary data.</text>
</comment>
<keyword evidence="6" id="KW-1185">Reference proteome</keyword>
<feature type="region of interest" description="Disordered" evidence="2">
    <location>
        <begin position="137"/>
        <end position="180"/>
    </location>
</feature>
<dbReference type="SMART" id="SM00324">
    <property type="entry name" value="RhoGAP"/>
    <property type="match status" value="1"/>
</dbReference>
<feature type="compositionally biased region" description="Polar residues" evidence="2">
    <location>
        <begin position="141"/>
        <end position="166"/>
    </location>
</feature>
<evidence type="ECO:0000256" key="1">
    <source>
        <dbReference type="ARBA" id="ARBA00022468"/>
    </source>
</evidence>
<dbReference type="InterPro" id="IPR000198">
    <property type="entry name" value="RhoGAP_dom"/>
</dbReference>
<evidence type="ECO:0000313" key="5">
    <source>
        <dbReference type="EMBL" id="KAJ6639696.1"/>
    </source>
</evidence>